<dbReference type="EMBL" id="KN716661">
    <property type="protein sequence ID" value="KJH42481.1"/>
    <property type="molecule type" value="Genomic_DNA"/>
</dbReference>
<evidence type="ECO:0000313" key="2">
    <source>
        <dbReference type="EMBL" id="KJH42481.1"/>
    </source>
</evidence>
<name>A0A0D8XJG9_DICVI</name>
<feature type="compositionally biased region" description="Basic and acidic residues" evidence="1">
    <location>
        <begin position="186"/>
        <end position="196"/>
    </location>
</feature>
<evidence type="ECO:0000256" key="1">
    <source>
        <dbReference type="SAM" id="MobiDB-lite"/>
    </source>
</evidence>
<gene>
    <name evidence="2" type="ORF">DICVIV_11539</name>
</gene>
<dbReference type="Proteomes" id="UP000053766">
    <property type="component" value="Unassembled WGS sequence"/>
</dbReference>
<feature type="region of interest" description="Disordered" evidence="1">
    <location>
        <begin position="177"/>
        <end position="196"/>
    </location>
</feature>
<evidence type="ECO:0000313" key="3">
    <source>
        <dbReference type="Proteomes" id="UP000053766"/>
    </source>
</evidence>
<accession>A0A0D8XJG9</accession>
<reference evidence="2 3" key="1">
    <citation type="submission" date="2013-11" db="EMBL/GenBank/DDBJ databases">
        <title>Draft genome of the bovine lungworm Dictyocaulus viviparus.</title>
        <authorList>
            <person name="Mitreva M."/>
        </authorList>
    </citation>
    <scope>NUCLEOTIDE SEQUENCE [LARGE SCALE GENOMIC DNA]</scope>
    <source>
        <strain evidence="2 3">HannoverDv2000</strain>
    </source>
</reference>
<sequence>MVLLLLLFCPLIIAEPFIYVHPVNPKLHPKDMYPIQKPSRGFEKIRDLPQSGIVYLNRIKPISEEFKGAVVHGNNTFVKNETSVPLIQLSTENDRKIAVGKVSRKQKEAELSIEALAKLERLLYDIKEKEKEDFIEDNPAVELINMPEINQAYRADQRRRASRPAAKLISLDRTSSIHSGSIAKKSNSEKQKEMRNKQSINIVGGTAYRQVEFDPWERIGSL</sequence>
<keyword evidence="3" id="KW-1185">Reference proteome</keyword>
<protein>
    <submittedName>
        <fullName evidence="2">Uncharacterized protein</fullName>
    </submittedName>
</protein>
<organism evidence="2 3">
    <name type="scientific">Dictyocaulus viviparus</name>
    <name type="common">Bovine lungworm</name>
    <dbReference type="NCBI Taxonomy" id="29172"/>
    <lineage>
        <taxon>Eukaryota</taxon>
        <taxon>Metazoa</taxon>
        <taxon>Ecdysozoa</taxon>
        <taxon>Nematoda</taxon>
        <taxon>Chromadorea</taxon>
        <taxon>Rhabditida</taxon>
        <taxon>Rhabditina</taxon>
        <taxon>Rhabditomorpha</taxon>
        <taxon>Strongyloidea</taxon>
        <taxon>Metastrongylidae</taxon>
        <taxon>Dictyocaulus</taxon>
    </lineage>
</organism>
<reference evidence="3" key="2">
    <citation type="journal article" date="2016" name="Sci. Rep.">
        <title>Dictyocaulus viviparus genome, variome and transcriptome elucidate lungworm biology and support future intervention.</title>
        <authorList>
            <person name="McNulty S.N."/>
            <person name="Strube C."/>
            <person name="Rosa B.A."/>
            <person name="Martin J.C."/>
            <person name="Tyagi R."/>
            <person name="Choi Y.J."/>
            <person name="Wang Q."/>
            <person name="Hallsworth Pepin K."/>
            <person name="Zhang X."/>
            <person name="Ozersky P."/>
            <person name="Wilson R.K."/>
            <person name="Sternberg P.W."/>
            <person name="Gasser R.B."/>
            <person name="Mitreva M."/>
        </authorList>
    </citation>
    <scope>NUCLEOTIDE SEQUENCE [LARGE SCALE GENOMIC DNA]</scope>
    <source>
        <strain evidence="3">HannoverDv2000</strain>
    </source>
</reference>
<dbReference type="AlphaFoldDB" id="A0A0D8XJG9"/>
<dbReference type="OrthoDB" id="5855375at2759"/>
<proteinExistence type="predicted"/>